<accession>A0A438J1A9</accession>
<name>A0A438J1A9_VITVI</name>
<protein>
    <submittedName>
        <fullName evidence="1">Disease resistance protein RPM1</fullName>
    </submittedName>
</protein>
<dbReference type="EMBL" id="QGNW01000069">
    <property type="protein sequence ID" value="RVX02747.1"/>
    <property type="molecule type" value="Genomic_DNA"/>
</dbReference>
<organism evidence="1 2">
    <name type="scientific">Vitis vinifera</name>
    <name type="common">Grape</name>
    <dbReference type="NCBI Taxonomy" id="29760"/>
    <lineage>
        <taxon>Eukaryota</taxon>
        <taxon>Viridiplantae</taxon>
        <taxon>Streptophyta</taxon>
        <taxon>Embryophyta</taxon>
        <taxon>Tracheophyta</taxon>
        <taxon>Spermatophyta</taxon>
        <taxon>Magnoliopsida</taxon>
        <taxon>eudicotyledons</taxon>
        <taxon>Gunneridae</taxon>
        <taxon>Pentapetalae</taxon>
        <taxon>rosids</taxon>
        <taxon>Vitales</taxon>
        <taxon>Vitaceae</taxon>
        <taxon>Viteae</taxon>
        <taxon>Vitis</taxon>
    </lineage>
</organism>
<evidence type="ECO:0000313" key="2">
    <source>
        <dbReference type="Proteomes" id="UP000288805"/>
    </source>
</evidence>
<proteinExistence type="predicted"/>
<gene>
    <name evidence="1" type="primary">RPM1_29</name>
    <name evidence="1" type="ORF">CK203_016425</name>
</gene>
<comment type="caution">
    <text evidence="1">The sequence shown here is derived from an EMBL/GenBank/DDBJ whole genome shotgun (WGS) entry which is preliminary data.</text>
</comment>
<dbReference type="Gene3D" id="3.80.10.10">
    <property type="entry name" value="Ribonuclease Inhibitor"/>
    <property type="match status" value="1"/>
</dbReference>
<reference evidence="1 2" key="1">
    <citation type="journal article" date="2018" name="PLoS Genet.">
        <title>Population sequencing reveals clonal diversity and ancestral inbreeding in the grapevine cultivar Chardonnay.</title>
        <authorList>
            <person name="Roach M.J."/>
            <person name="Johnson D.L."/>
            <person name="Bohlmann J."/>
            <person name="van Vuuren H.J."/>
            <person name="Jones S.J."/>
            <person name="Pretorius I.S."/>
            <person name="Schmidt S.A."/>
            <person name="Borneman A.R."/>
        </authorList>
    </citation>
    <scope>NUCLEOTIDE SEQUENCE [LARGE SCALE GENOMIC DNA]</scope>
    <source>
        <strain evidence="2">cv. Chardonnay</strain>
        <tissue evidence="1">Leaf</tissue>
    </source>
</reference>
<dbReference type="Proteomes" id="UP000288805">
    <property type="component" value="Unassembled WGS sequence"/>
</dbReference>
<evidence type="ECO:0000313" key="1">
    <source>
        <dbReference type="EMBL" id="RVX02747.1"/>
    </source>
</evidence>
<dbReference type="AlphaFoldDB" id="A0A438J1A9"/>
<sequence>MTNPPPLLQRLYLRGPLERFPRWVSSLHDLERICLKWFSLTRDNPIEALQDLPNLTELQLLDAYTGTQLVFKSKKFQKLKILDLQKLEQLTYIMIIALCSKLPCVPIGVERCRDLQELHLCDMPQTFVTVLEKNGGKFRHLVRHIPHIGSYKQGQLVEDLS</sequence>
<dbReference type="InterPro" id="IPR032675">
    <property type="entry name" value="LRR_dom_sf"/>
</dbReference>
<dbReference type="SUPFAM" id="SSF52058">
    <property type="entry name" value="L domain-like"/>
    <property type="match status" value="1"/>
</dbReference>